<dbReference type="GO" id="GO:0005576">
    <property type="term" value="C:extracellular region"/>
    <property type="evidence" value="ECO:0007669"/>
    <property type="project" value="UniProtKB-SubCell"/>
</dbReference>
<evidence type="ECO:0000256" key="6">
    <source>
        <dbReference type="RuleBase" id="RU367102"/>
    </source>
</evidence>
<evidence type="ECO:0000313" key="8">
    <source>
        <dbReference type="Proteomes" id="UP001141806"/>
    </source>
</evidence>
<dbReference type="PANTHER" id="PTHR33109">
    <property type="entry name" value="EPIDERMAL PATTERNING FACTOR-LIKE PROTEIN 4"/>
    <property type="match status" value="1"/>
</dbReference>
<feature type="signal peptide" evidence="6">
    <location>
        <begin position="1"/>
        <end position="28"/>
    </location>
</feature>
<dbReference type="GO" id="GO:0010052">
    <property type="term" value="P:guard cell differentiation"/>
    <property type="evidence" value="ECO:0007669"/>
    <property type="project" value="UniProtKB-UniRule"/>
</dbReference>
<organism evidence="7 8">
    <name type="scientific">Protea cynaroides</name>
    <dbReference type="NCBI Taxonomy" id="273540"/>
    <lineage>
        <taxon>Eukaryota</taxon>
        <taxon>Viridiplantae</taxon>
        <taxon>Streptophyta</taxon>
        <taxon>Embryophyta</taxon>
        <taxon>Tracheophyta</taxon>
        <taxon>Spermatophyta</taxon>
        <taxon>Magnoliopsida</taxon>
        <taxon>Proteales</taxon>
        <taxon>Proteaceae</taxon>
        <taxon>Protea</taxon>
    </lineage>
</organism>
<evidence type="ECO:0000256" key="1">
    <source>
        <dbReference type="ARBA" id="ARBA00004613"/>
    </source>
</evidence>
<keyword evidence="8" id="KW-1185">Reference proteome</keyword>
<protein>
    <recommendedName>
        <fullName evidence="6">Epidermal patterning factor-like protein</fullName>
    </recommendedName>
</protein>
<dbReference type="Pfam" id="PF17181">
    <property type="entry name" value="EPF"/>
    <property type="match status" value="1"/>
</dbReference>
<comment type="similarity">
    <text evidence="2 6">Belongs to the plant cysteine rich small secretory peptide family. Epidermal patterning factor subfamily.</text>
</comment>
<evidence type="ECO:0000313" key="7">
    <source>
        <dbReference type="EMBL" id="KAJ4959481.1"/>
    </source>
</evidence>
<dbReference type="OrthoDB" id="1843021at2759"/>
<comment type="function">
    <text evidence="6">Controls stomatal patterning.</text>
</comment>
<evidence type="ECO:0000256" key="3">
    <source>
        <dbReference type="ARBA" id="ARBA00022525"/>
    </source>
</evidence>
<gene>
    <name evidence="7" type="ORF">NE237_026592</name>
</gene>
<dbReference type="Proteomes" id="UP001141806">
    <property type="component" value="Unassembled WGS sequence"/>
</dbReference>
<keyword evidence="6" id="KW-0217">Developmental protein</keyword>
<feature type="chain" id="PRO_5040545617" description="Epidermal patterning factor-like protein" evidence="6">
    <location>
        <begin position="29"/>
        <end position="130"/>
    </location>
</feature>
<proteinExistence type="inferred from homology"/>
<sequence>MWASKEQQKRRIWLTVIGLLQLLSWVSASSRTFAPFAGVHQPGQSPESLPAPMDDKQDFKSIGGYVVNEEEHKGLNTLGSRPPRCEHKCGECSPCEAIQVPTTTDRFGVQYANYVPEGWKCKCGTSFFNP</sequence>
<dbReference type="PANTHER" id="PTHR33109:SF3">
    <property type="entry name" value="EPIDERMAL PATTERNING FACTOR-LIKE PROTEIN"/>
    <property type="match status" value="1"/>
</dbReference>
<keyword evidence="3 6" id="KW-0964">Secreted</keyword>
<comment type="subcellular location">
    <subcellularLocation>
        <location evidence="1 6">Secreted</location>
    </subcellularLocation>
</comment>
<dbReference type="InterPro" id="IPR039455">
    <property type="entry name" value="EPFL"/>
</dbReference>
<dbReference type="EMBL" id="JAMYWD010000010">
    <property type="protein sequence ID" value="KAJ4959481.1"/>
    <property type="molecule type" value="Genomic_DNA"/>
</dbReference>
<keyword evidence="5" id="KW-1015">Disulfide bond</keyword>
<evidence type="ECO:0000256" key="5">
    <source>
        <dbReference type="ARBA" id="ARBA00023157"/>
    </source>
</evidence>
<comment type="caution">
    <text evidence="7">The sequence shown here is derived from an EMBL/GenBank/DDBJ whole genome shotgun (WGS) entry which is preliminary data.</text>
</comment>
<keyword evidence="4 6" id="KW-0732">Signal</keyword>
<evidence type="ECO:0000256" key="4">
    <source>
        <dbReference type="ARBA" id="ARBA00022729"/>
    </source>
</evidence>
<reference evidence="7" key="1">
    <citation type="journal article" date="2023" name="Plant J.">
        <title>The genome of the king protea, Protea cynaroides.</title>
        <authorList>
            <person name="Chang J."/>
            <person name="Duong T.A."/>
            <person name="Schoeman C."/>
            <person name="Ma X."/>
            <person name="Roodt D."/>
            <person name="Barker N."/>
            <person name="Li Z."/>
            <person name="Van de Peer Y."/>
            <person name="Mizrachi E."/>
        </authorList>
    </citation>
    <scope>NUCLEOTIDE SEQUENCE</scope>
    <source>
        <tissue evidence="7">Young leaves</tissue>
    </source>
</reference>
<accession>A0A9Q0H419</accession>
<name>A0A9Q0H419_9MAGN</name>
<evidence type="ECO:0000256" key="2">
    <source>
        <dbReference type="ARBA" id="ARBA00008127"/>
    </source>
</evidence>
<dbReference type="AlphaFoldDB" id="A0A9Q0H419"/>